<dbReference type="PANTHER" id="PTHR14969">
    <property type="entry name" value="SPHINGOSINE-1-PHOSPHATE PHOSPHOHYDROLASE"/>
    <property type="match status" value="1"/>
</dbReference>
<evidence type="ECO:0000259" key="2">
    <source>
        <dbReference type="SMART" id="SM00014"/>
    </source>
</evidence>
<feature type="transmembrane region" description="Helical" evidence="1">
    <location>
        <begin position="12"/>
        <end position="29"/>
    </location>
</feature>
<dbReference type="SUPFAM" id="SSF48317">
    <property type="entry name" value="Acid phosphatase/Vanadium-dependent haloperoxidase"/>
    <property type="match status" value="1"/>
</dbReference>
<gene>
    <name evidence="3" type="ORF">SFMTTN_2227</name>
</gene>
<proteinExistence type="predicted"/>
<feature type="domain" description="Phosphatidic acid phosphatase type 2/haloperoxidase" evidence="2">
    <location>
        <begin position="36"/>
        <end position="147"/>
    </location>
</feature>
<reference evidence="3 4" key="1">
    <citation type="journal article" date="2019" name="Front. Microbiol.">
        <title>Genomes of Neutrophilic Sulfur-Oxidizing Chemolithoautotrophs Representing 9 Proteobacterial Species From 8 Genera.</title>
        <authorList>
            <person name="Watanabe T."/>
            <person name="Kojima H."/>
            <person name="Umezawa K."/>
            <person name="Hori C."/>
            <person name="Takasuka T.E."/>
            <person name="Kato Y."/>
            <person name="Fukui M."/>
        </authorList>
    </citation>
    <scope>NUCLEOTIDE SEQUENCE [LARGE SCALE GENOMIC DNA]</scope>
    <source>
        <strain evidence="3 4">TTN</strain>
    </source>
</reference>
<dbReference type="EMBL" id="BGOW01000019">
    <property type="protein sequence ID" value="GBL46414.1"/>
    <property type="molecule type" value="Genomic_DNA"/>
</dbReference>
<evidence type="ECO:0000313" key="3">
    <source>
        <dbReference type="EMBL" id="GBL46414.1"/>
    </source>
</evidence>
<sequence length="163" mass="18097">MLTMTALGDHANYPLYMALALLLSAWRPLWLPRNNVLIFGVGYVITGLIVMQIKPLLDFPRPLLALGEQWVHVVGRPEFHHSFPSGHATFAVLLATSLAYQAARPLRWGLWSFALLVCVSRPALGAHFPVDVLGGALIACLTVCSLRWIQKRWFPAKAQAENT</sequence>
<organism evidence="3 4">
    <name type="scientific">Sulfuriferula multivorans</name>
    <dbReference type="NCBI Taxonomy" id="1559896"/>
    <lineage>
        <taxon>Bacteria</taxon>
        <taxon>Pseudomonadati</taxon>
        <taxon>Pseudomonadota</taxon>
        <taxon>Betaproteobacteria</taxon>
        <taxon>Nitrosomonadales</taxon>
        <taxon>Sulfuricellaceae</taxon>
        <taxon>Sulfuriferula</taxon>
    </lineage>
</organism>
<evidence type="ECO:0000256" key="1">
    <source>
        <dbReference type="SAM" id="Phobius"/>
    </source>
</evidence>
<feature type="transmembrane region" description="Helical" evidence="1">
    <location>
        <begin position="36"/>
        <end position="53"/>
    </location>
</feature>
<keyword evidence="4" id="KW-1185">Reference proteome</keyword>
<dbReference type="PANTHER" id="PTHR14969:SF13">
    <property type="entry name" value="AT30094P"/>
    <property type="match status" value="1"/>
</dbReference>
<feature type="transmembrane region" description="Helical" evidence="1">
    <location>
        <begin position="132"/>
        <end position="149"/>
    </location>
</feature>
<keyword evidence="1" id="KW-0472">Membrane</keyword>
<keyword evidence="1" id="KW-0812">Transmembrane</keyword>
<name>A0A401JFP6_9PROT</name>
<dbReference type="CDD" id="cd01610">
    <property type="entry name" value="PAP2_like"/>
    <property type="match status" value="1"/>
</dbReference>
<dbReference type="Proteomes" id="UP000286806">
    <property type="component" value="Unassembled WGS sequence"/>
</dbReference>
<comment type="caution">
    <text evidence="3">The sequence shown here is derived from an EMBL/GenBank/DDBJ whole genome shotgun (WGS) entry which is preliminary data.</text>
</comment>
<evidence type="ECO:0000313" key="4">
    <source>
        <dbReference type="Proteomes" id="UP000286806"/>
    </source>
</evidence>
<dbReference type="AlphaFoldDB" id="A0A401JFP6"/>
<dbReference type="SMART" id="SM00014">
    <property type="entry name" value="acidPPc"/>
    <property type="match status" value="1"/>
</dbReference>
<protein>
    <submittedName>
        <fullName evidence="3">Uncharacterized protein MJ0374</fullName>
    </submittedName>
</protein>
<accession>A0A401JFP6</accession>
<dbReference type="Pfam" id="PF01569">
    <property type="entry name" value="PAP2"/>
    <property type="match status" value="1"/>
</dbReference>
<dbReference type="Gene3D" id="1.20.144.10">
    <property type="entry name" value="Phosphatidic acid phosphatase type 2/haloperoxidase"/>
    <property type="match status" value="1"/>
</dbReference>
<dbReference type="InterPro" id="IPR036938">
    <property type="entry name" value="PAP2/HPO_sf"/>
</dbReference>
<dbReference type="InterPro" id="IPR000326">
    <property type="entry name" value="PAP2/HPO"/>
</dbReference>
<dbReference type="RefSeq" id="WP_189836375.1">
    <property type="nucleotide sequence ID" value="NZ_BGOW01000019.1"/>
</dbReference>
<keyword evidence="1" id="KW-1133">Transmembrane helix</keyword>